<dbReference type="InterPro" id="IPR001806">
    <property type="entry name" value="Small_GTPase"/>
</dbReference>
<dbReference type="FunFam" id="3.40.50.300:FF:001447">
    <property type="entry name" value="Ras-related protein Rab-1B"/>
    <property type="match status" value="1"/>
</dbReference>
<dbReference type="SMART" id="SM00174">
    <property type="entry name" value="RHO"/>
    <property type="match status" value="1"/>
</dbReference>
<proteinExistence type="inferred from homology"/>
<dbReference type="VEuPathDB" id="AmoebaDB:EIN_290220"/>
<dbReference type="GO" id="GO:0005525">
    <property type="term" value="F:GTP binding"/>
    <property type="evidence" value="ECO:0007669"/>
    <property type="project" value="UniProtKB-KW"/>
</dbReference>
<evidence type="ECO:0000256" key="4">
    <source>
        <dbReference type="ARBA" id="ARBA00023134"/>
    </source>
</evidence>
<dbReference type="AlphaFoldDB" id="L7FKF0"/>
<sequence>MVFKECKVFLVGDSKVGKTQIKLRFCQGIFVENYNPTMEDQMRKQVEVEGVQFLVVILDDHSSTTEFTAMSDQYYKNADGFIVVFSLDKEESFENLYKYKEEILRHKDKDTFGDIPVVLCANKSDLKFERKVDSYKCEKLSTEWGVPYLEISAKTNINIENAFKDVLKQVINKVGVNLSSKRSQCVTI</sequence>
<keyword evidence="6" id="KW-1185">Reference proteome</keyword>
<reference evidence="5 6" key="1">
    <citation type="submission" date="2012-10" db="EMBL/GenBank/DDBJ databases">
        <authorList>
            <person name="Zafar N."/>
            <person name="Inman J."/>
            <person name="Hall N."/>
            <person name="Lorenzi H."/>
            <person name="Caler E."/>
        </authorList>
    </citation>
    <scope>NUCLEOTIDE SEQUENCE [LARGE SCALE GENOMIC DNA]</scope>
    <source>
        <strain evidence="5 6">IP1</strain>
    </source>
</reference>
<dbReference type="NCBIfam" id="TIGR00231">
    <property type="entry name" value="small_GTP"/>
    <property type="match status" value="1"/>
</dbReference>
<dbReference type="Gene3D" id="3.40.50.300">
    <property type="entry name" value="P-loop containing nucleotide triphosphate hydrolases"/>
    <property type="match status" value="1"/>
</dbReference>
<dbReference type="Pfam" id="PF00071">
    <property type="entry name" value="Ras"/>
    <property type="match status" value="1"/>
</dbReference>
<dbReference type="PRINTS" id="PR00449">
    <property type="entry name" value="RASTRNSFRMNG"/>
</dbReference>
<keyword evidence="3" id="KW-0547">Nucleotide-binding</keyword>
<accession>L7FKF0</accession>
<comment type="similarity">
    <text evidence="1">Belongs to the small GTPase superfamily. Rab family.</text>
</comment>
<dbReference type="PROSITE" id="PS51419">
    <property type="entry name" value="RAB"/>
    <property type="match status" value="1"/>
</dbReference>
<protein>
    <submittedName>
        <fullName evidence="5">Uncharacterized protein</fullName>
    </submittedName>
</protein>
<dbReference type="GO" id="GO:0007165">
    <property type="term" value="P:signal transduction"/>
    <property type="evidence" value="ECO:0007669"/>
    <property type="project" value="InterPro"/>
</dbReference>
<evidence type="ECO:0000256" key="2">
    <source>
        <dbReference type="ARBA" id="ARBA00010142"/>
    </source>
</evidence>
<dbReference type="SUPFAM" id="SSF52540">
    <property type="entry name" value="P-loop containing nucleoside triphosphate hydrolases"/>
    <property type="match status" value="1"/>
</dbReference>
<evidence type="ECO:0000256" key="3">
    <source>
        <dbReference type="ARBA" id="ARBA00022741"/>
    </source>
</evidence>
<keyword evidence="4" id="KW-0342">GTP-binding</keyword>
<comment type="similarity">
    <text evidence="2">Belongs to the small GTPase superfamily. Rho family.</text>
</comment>
<dbReference type="SMART" id="SM00173">
    <property type="entry name" value="RAS"/>
    <property type="match status" value="1"/>
</dbReference>
<gene>
    <name evidence="5" type="ORF">EIN_290220</name>
</gene>
<dbReference type="PROSITE" id="PS51421">
    <property type="entry name" value="RAS"/>
    <property type="match status" value="1"/>
</dbReference>
<dbReference type="GO" id="GO:0003924">
    <property type="term" value="F:GTPase activity"/>
    <property type="evidence" value="ECO:0007669"/>
    <property type="project" value="InterPro"/>
</dbReference>
<dbReference type="SMART" id="SM00175">
    <property type="entry name" value="RAB"/>
    <property type="match status" value="1"/>
</dbReference>
<evidence type="ECO:0000313" key="5">
    <source>
        <dbReference type="EMBL" id="ELP86614.1"/>
    </source>
</evidence>
<dbReference type="InterPro" id="IPR005225">
    <property type="entry name" value="Small_GTP-bd"/>
</dbReference>
<evidence type="ECO:0000313" key="6">
    <source>
        <dbReference type="Proteomes" id="UP000014680"/>
    </source>
</evidence>
<dbReference type="InterPro" id="IPR020849">
    <property type="entry name" value="Small_GTPase_Ras-type"/>
</dbReference>
<dbReference type="OrthoDB" id="5976022at2759"/>
<dbReference type="EMBL" id="KB206947">
    <property type="protein sequence ID" value="ELP86614.1"/>
    <property type="molecule type" value="Genomic_DNA"/>
</dbReference>
<organism evidence="5 6">
    <name type="scientific">Entamoeba invadens IP1</name>
    <dbReference type="NCBI Taxonomy" id="370355"/>
    <lineage>
        <taxon>Eukaryota</taxon>
        <taxon>Amoebozoa</taxon>
        <taxon>Evosea</taxon>
        <taxon>Archamoebae</taxon>
        <taxon>Mastigamoebida</taxon>
        <taxon>Entamoebidae</taxon>
        <taxon>Entamoeba</taxon>
    </lineage>
</organism>
<dbReference type="KEGG" id="eiv:EIN_290220"/>
<dbReference type="GeneID" id="14885596"/>
<evidence type="ECO:0000256" key="1">
    <source>
        <dbReference type="ARBA" id="ARBA00006270"/>
    </source>
</evidence>
<dbReference type="PANTHER" id="PTHR24070">
    <property type="entry name" value="RAS, DI-RAS, AND RHEB FAMILY MEMBERS OF SMALL GTPASE SUPERFAMILY"/>
    <property type="match status" value="1"/>
</dbReference>
<name>L7FKF0_ENTIV</name>
<dbReference type="InterPro" id="IPR027417">
    <property type="entry name" value="P-loop_NTPase"/>
</dbReference>
<dbReference type="GO" id="GO:0016020">
    <property type="term" value="C:membrane"/>
    <property type="evidence" value="ECO:0007669"/>
    <property type="project" value="InterPro"/>
</dbReference>
<dbReference type="Proteomes" id="UP000014680">
    <property type="component" value="Unassembled WGS sequence"/>
</dbReference>
<dbReference type="RefSeq" id="XP_004185960.1">
    <property type="nucleotide sequence ID" value="XM_004185912.1"/>
</dbReference>
<dbReference type="OMA" id="YFIEEYD"/>